<proteinExistence type="predicted"/>
<reference evidence="4 5" key="1">
    <citation type="submission" date="2019-02" db="EMBL/GenBank/DDBJ databases">
        <title>Draft genome sequences of novel Actinobacteria.</title>
        <authorList>
            <person name="Sahin N."/>
            <person name="Ay H."/>
            <person name="Saygin H."/>
        </authorList>
    </citation>
    <scope>NUCLEOTIDE SEQUENCE [LARGE SCALE GENOMIC DNA]</scope>
    <source>
        <strain evidence="4 5">16K104</strain>
    </source>
</reference>
<dbReference type="GO" id="GO:0008237">
    <property type="term" value="F:metallopeptidase activity"/>
    <property type="evidence" value="ECO:0007669"/>
    <property type="project" value="InterPro"/>
</dbReference>
<sequence>MTTGRTGRRVDARGLGAARKRRGGRHSRKKSYKAQWFSVTALAVLGTVMVAHPDAVDRRSLASEVVAGMAAPATEAPYAAPAPTPVIAPTQKFTTPLRPAPTLTRPPKEAKPNYSVSSGKLAVVPGSDKATGVRDKLTYRVEIEQGLSVNGPAVAAIIHTTLTDSRGWQAIHPVNFERTDNVDADLRIILATPTLTDKLCLPLDTGGEVSCRVEDRVVLNAKRWMYAVPAYSGNIALYRSYLVNHEVGHALGHGHSTCSKAKTPAPVMMQQTKGLGGCLPNAWPTVKAT</sequence>
<evidence type="ECO:0000313" key="5">
    <source>
        <dbReference type="Proteomes" id="UP000295172"/>
    </source>
</evidence>
<dbReference type="OrthoDB" id="9779865at2"/>
<dbReference type="EMBL" id="SMKR01000263">
    <property type="protein sequence ID" value="TDD13543.1"/>
    <property type="molecule type" value="Genomic_DNA"/>
</dbReference>
<keyword evidence="2" id="KW-1133">Transmembrane helix</keyword>
<evidence type="ECO:0000259" key="3">
    <source>
        <dbReference type="Pfam" id="PF11350"/>
    </source>
</evidence>
<dbReference type="InterPro" id="IPR022603">
    <property type="entry name" value="DUF3152"/>
</dbReference>
<dbReference type="RefSeq" id="WP_132327225.1">
    <property type="nucleotide sequence ID" value="NZ_SMKR01000263.1"/>
</dbReference>
<accession>A0A4R4WBD3</accession>
<organism evidence="4 5">
    <name type="scientific">Kribbella turkmenica</name>
    <dbReference type="NCBI Taxonomy" id="2530375"/>
    <lineage>
        <taxon>Bacteria</taxon>
        <taxon>Bacillati</taxon>
        <taxon>Actinomycetota</taxon>
        <taxon>Actinomycetes</taxon>
        <taxon>Propionibacteriales</taxon>
        <taxon>Kribbellaceae</taxon>
        <taxon>Kribbella</taxon>
    </lineage>
</organism>
<gene>
    <name evidence="4" type="ORF">E1218_34395</name>
</gene>
<name>A0A4R4WBD3_9ACTN</name>
<comment type="caution">
    <text evidence="4">The sequence shown here is derived from an EMBL/GenBank/DDBJ whole genome shotgun (WGS) entry which is preliminary data.</text>
</comment>
<keyword evidence="2" id="KW-0472">Membrane</keyword>
<feature type="region of interest" description="Disordered" evidence="1">
    <location>
        <begin position="1"/>
        <end position="31"/>
    </location>
</feature>
<feature type="region of interest" description="Disordered" evidence="1">
    <location>
        <begin position="97"/>
        <end position="116"/>
    </location>
</feature>
<evidence type="ECO:0000256" key="2">
    <source>
        <dbReference type="SAM" id="Phobius"/>
    </source>
</evidence>
<dbReference type="Proteomes" id="UP000295172">
    <property type="component" value="Unassembled WGS sequence"/>
</dbReference>
<feature type="domain" description="DUF3152" evidence="3">
    <location>
        <begin position="116"/>
        <end position="275"/>
    </location>
</feature>
<dbReference type="AlphaFoldDB" id="A0A4R4WBD3"/>
<feature type="compositionally biased region" description="Basic residues" evidence="1">
    <location>
        <begin position="18"/>
        <end position="31"/>
    </location>
</feature>
<evidence type="ECO:0000256" key="1">
    <source>
        <dbReference type="SAM" id="MobiDB-lite"/>
    </source>
</evidence>
<keyword evidence="5" id="KW-1185">Reference proteome</keyword>
<dbReference type="Pfam" id="PF11350">
    <property type="entry name" value="DUF3152"/>
    <property type="match status" value="1"/>
</dbReference>
<keyword evidence="2" id="KW-0812">Transmembrane</keyword>
<dbReference type="SUPFAM" id="SSF55486">
    <property type="entry name" value="Metalloproteases ('zincins'), catalytic domain"/>
    <property type="match status" value="1"/>
</dbReference>
<dbReference type="InterPro" id="IPR024079">
    <property type="entry name" value="MetalloPept_cat_dom_sf"/>
</dbReference>
<dbReference type="Gene3D" id="3.40.390.10">
    <property type="entry name" value="Collagenase (Catalytic Domain)"/>
    <property type="match status" value="1"/>
</dbReference>
<protein>
    <submittedName>
        <fullName evidence="4">DUF3152 domain-containing protein</fullName>
    </submittedName>
</protein>
<evidence type="ECO:0000313" key="4">
    <source>
        <dbReference type="EMBL" id="TDD13543.1"/>
    </source>
</evidence>
<feature type="transmembrane region" description="Helical" evidence="2">
    <location>
        <begin position="34"/>
        <end position="52"/>
    </location>
</feature>